<name>A0A518C037_9BACT</name>
<evidence type="ECO:0000313" key="3">
    <source>
        <dbReference type="Proteomes" id="UP000320386"/>
    </source>
</evidence>
<dbReference type="KEGG" id="mcad:Pan265_24520"/>
<dbReference type="AlphaFoldDB" id="A0A518C037"/>
<organism evidence="2 3">
    <name type="scientific">Mucisphaera calidilacus</name>
    <dbReference type="NCBI Taxonomy" id="2527982"/>
    <lineage>
        <taxon>Bacteria</taxon>
        <taxon>Pseudomonadati</taxon>
        <taxon>Planctomycetota</taxon>
        <taxon>Phycisphaerae</taxon>
        <taxon>Phycisphaerales</taxon>
        <taxon>Phycisphaeraceae</taxon>
        <taxon>Mucisphaera</taxon>
    </lineage>
</organism>
<gene>
    <name evidence="2" type="ORF">Pan265_24520</name>
</gene>
<evidence type="ECO:0000256" key="1">
    <source>
        <dbReference type="SAM" id="SignalP"/>
    </source>
</evidence>
<keyword evidence="3" id="KW-1185">Reference proteome</keyword>
<dbReference type="RefSeq" id="WP_145446757.1">
    <property type="nucleotide sequence ID" value="NZ_CP036280.1"/>
</dbReference>
<proteinExistence type="predicted"/>
<evidence type="ECO:0000313" key="2">
    <source>
        <dbReference type="EMBL" id="QDU72582.1"/>
    </source>
</evidence>
<dbReference type="Proteomes" id="UP000320386">
    <property type="component" value="Chromosome"/>
</dbReference>
<accession>A0A518C037</accession>
<protein>
    <submittedName>
        <fullName evidence="2">Uncharacterized protein</fullName>
    </submittedName>
</protein>
<keyword evidence="1" id="KW-0732">Signal</keyword>
<sequence length="275" mass="30611" precursor="true">MRSLTLTALAAAAIATAASADPYNDTYPMMSSEEAATTTFNLRPQVGITDWTWQGTTLIESWLVYGAYDNEPATPPNNGIRNFYTWPGAEPYRSASSSNGRHFADSSPSNIYFEHTHAIWADIYNSESHDWDSSVRIGHDTSWYFDTDDPEHPEPTLEEHTHQAFQVITPTTASQWTLIDDLSFALNNESGQIMFEIRLSDHYHASVFGFNQTGSPNDSQHATPNPGDSLIMTWDTEYTGVSNEYQAAFVQAYYSVPEPSAIMLCLALSGILARQ</sequence>
<feature type="signal peptide" evidence="1">
    <location>
        <begin position="1"/>
        <end position="20"/>
    </location>
</feature>
<reference evidence="2 3" key="1">
    <citation type="submission" date="2019-02" db="EMBL/GenBank/DDBJ databases">
        <title>Deep-cultivation of Planctomycetes and their phenomic and genomic characterization uncovers novel biology.</title>
        <authorList>
            <person name="Wiegand S."/>
            <person name="Jogler M."/>
            <person name="Boedeker C."/>
            <person name="Pinto D."/>
            <person name="Vollmers J."/>
            <person name="Rivas-Marin E."/>
            <person name="Kohn T."/>
            <person name="Peeters S.H."/>
            <person name="Heuer A."/>
            <person name="Rast P."/>
            <person name="Oberbeckmann S."/>
            <person name="Bunk B."/>
            <person name="Jeske O."/>
            <person name="Meyerdierks A."/>
            <person name="Storesund J.E."/>
            <person name="Kallscheuer N."/>
            <person name="Luecker S."/>
            <person name="Lage O.M."/>
            <person name="Pohl T."/>
            <person name="Merkel B.J."/>
            <person name="Hornburger P."/>
            <person name="Mueller R.-W."/>
            <person name="Bruemmer F."/>
            <person name="Labrenz M."/>
            <person name="Spormann A.M."/>
            <person name="Op den Camp H."/>
            <person name="Overmann J."/>
            <person name="Amann R."/>
            <person name="Jetten M.S.M."/>
            <person name="Mascher T."/>
            <person name="Medema M.H."/>
            <person name="Devos D.P."/>
            <person name="Kaster A.-K."/>
            <person name="Ovreas L."/>
            <person name="Rohde M."/>
            <person name="Galperin M.Y."/>
            <person name="Jogler C."/>
        </authorList>
    </citation>
    <scope>NUCLEOTIDE SEQUENCE [LARGE SCALE GENOMIC DNA]</scope>
    <source>
        <strain evidence="2 3">Pan265</strain>
    </source>
</reference>
<feature type="chain" id="PRO_5022061606" evidence="1">
    <location>
        <begin position="21"/>
        <end position="275"/>
    </location>
</feature>
<dbReference type="EMBL" id="CP036280">
    <property type="protein sequence ID" value="QDU72582.1"/>
    <property type="molecule type" value="Genomic_DNA"/>
</dbReference>